<protein>
    <recommendedName>
        <fullName evidence="10">Transcription factor IIIA</fullName>
    </recommendedName>
</protein>
<evidence type="ECO:0000256" key="6">
    <source>
        <dbReference type="ARBA" id="ARBA00022771"/>
    </source>
</evidence>
<evidence type="ECO:0000256" key="10">
    <source>
        <dbReference type="ARBA" id="ARBA00040434"/>
    </source>
</evidence>
<sequence length="362" mass="40871">MMQSTILADRPYAAYDPRSSLSAHGAYLGHQGTMDSQHFAFAPPPTASYYSGYGVFPHLQHQFQAQMQHPVYNREPQQPTNCLQEPVTCKWKTPDHNGGHVCGIIFHDLNDLVGHVTRDHVGGIEQTDHSCYWDDCPRTGKAFKAKYKLVNHLRVHTREKPFVCNFPGCGKMFGRSENLKIHLRVHTGEKPFPCKFPGCDRRFANSSDRKKHSYMHNTEKLYICKYEDCDRRYTHPSSLRKHIKMHEANGDVMIASPSSSSSAASIEALSPIPSPQIDNEAVTSSPGIDQDLKAQRNDVIIPFSTSSPLKTFDHWSAPVSHHSDVYMPVQQQQYAPPTATFQPNFNQFTAENLVNSGFPSYH</sequence>
<keyword evidence="9" id="KW-0539">Nucleus</keyword>
<reference evidence="13" key="1">
    <citation type="submission" date="2020-04" db="EMBL/GenBank/DDBJ databases">
        <authorList>
            <person name="Neveu A P."/>
        </authorList>
    </citation>
    <scope>NUCLEOTIDE SEQUENCE</scope>
    <source>
        <tissue evidence="13">Whole embryo</tissue>
    </source>
</reference>
<dbReference type="FunFam" id="3.30.160.60:FF:002364">
    <property type="entry name" value="zinc finger protein ZIC 3"/>
    <property type="match status" value="1"/>
</dbReference>
<keyword evidence="4" id="KW-0479">Metal-binding</keyword>
<dbReference type="PANTHER" id="PTHR45718">
    <property type="entry name" value="TRANSCRIPTIONAL ACTIVATOR CUBITUS INTERRUPTUS"/>
    <property type="match status" value="1"/>
</dbReference>
<keyword evidence="5" id="KW-0677">Repeat</keyword>
<feature type="domain" description="C2H2-type" evidence="12">
    <location>
        <begin position="134"/>
        <end position="161"/>
    </location>
</feature>
<evidence type="ECO:0000256" key="4">
    <source>
        <dbReference type="ARBA" id="ARBA00022723"/>
    </source>
</evidence>
<dbReference type="SUPFAM" id="SSF57667">
    <property type="entry name" value="beta-beta-alpha zinc fingers"/>
    <property type="match status" value="2"/>
</dbReference>
<dbReference type="FunFam" id="3.30.160.60:FF:001102">
    <property type="entry name" value="Transcription factor IIIA"/>
    <property type="match status" value="1"/>
</dbReference>
<gene>
    <name evidence="13" type="primary">Zic1</name>
</gene>
<dbReference type="PROSITE" id="PS00028">
    <property type="entry name" value="ZINC_FINGER_C2H2_1"/>
    <property type="match status" value="3"/>
</dbReference>
<dbReference type="GO" id="GO:0008270">
    <property type="term" value="F:zinc ion binding"/>
    <property type="evidence" value="ECO:0007669"/>
    <property type="project" value="UniProtKB-KW"/>
</dbReference>
<dbReference type="Gene3D" id="3.30.160.60">
    <property type="entry name" value="Classic Zinc Finger"/>
    <property type="match status" value="4"/>
</dbReference>
<proteinExistence type="evidence at transcript level"/>
<dbReference type="Pfam" id="PF23561">
    <property type="entry name" value="zf-C2H2_15"/>
    <property type="match status" value="1"/>
</dbReference>
<evidence type="ECO:0000256" key="11">
    <source>
        <dbReference type="PROSITE-ProRule" id="PRU00042"/>
    </source>
</evidence>
<keyword evidence="7" id="KW-0862">Zinc</keyword>
<evidence type="ECO:0000259" key="12">
    <source>
        <dbReference type="PROSITE" id="PS50157"/>
    </source>
</evidence>
<feature type="domain" description="C2H2-type" evidence="12">
    <location>
        <begin position="162"/>
        <end position="191"/>
    </location>
</feature>
<dbReference type="EMBL" id="LR792086">
    <property type="protein sequence ID" value="CAB3267948.1"/>
    <property type="molecule type" value="mRNA"/>
</dbReference>
<name>A0A6F9DY31_9ASCI</name>
<dbReference type="GO" id="GO:0000981">
    <property type="term" value="F:DNA-binding transcription factor activity, RNA polymerase II-specific"/>
    <property type="evidence" value="ECO:0007669"/>
    <property type="project" value="TreeGrafter"/>
</dbReference>
<evidence type="ECO:0000256" key="3">
    <source>
        <dbReference type="ARBA" id="ARBA00022473"/>
    </source>
</evidence>
<organism evidence="13">
    <name type="scientific">Phallusia mammillata</name>
    <dbReference type="NCBI Taxonomy" id="59560"/>
    <lineage>
        <taxon>Eukaryota</taxon>
        <taxon>Metazoa</taxon>
        <taxon>Chordata</taxon>
        <taxon>Tunicata</taxon>
        <taxon>Ascidiacea</taxon>
        <taxon>Phlebobranchia</taxon>
        <taxon>Ascidiidae</taxon>
        <taxon>Phallusia</taxon>
    </lineage>
</organism>
<dbReference type="PANTHER" id="PTHR45718:SF4">
    <property type="entry name" value="TRANSCRIPTIONAL ACTIVATOR CUBITUS INTERRUPTUS"/>
    <property type="match status" value="1"/>
</dbReference>
<feature type="domain" description="C2H2-type" evidence="12">
    <location>
        <begin position="222"/>
        <end position="251"/>
    </location>
</feature>
<accession>A0A6F9DY31</accession>
<evidence type="ECO:0000256" key="9">
    <source>
        <dbReference type="ARBA" id="ARBA00023242"/>
    </source>
</evidence>
<dbReference type="InterPro" id="IPR041643">
    <property type="entry name" value="Znf_ZIC"/>
</dbReference>
<dbReference type="Pfam" id="PF18366">
    <property type="entry name" value="zf_ZIC"/>
    <property type="match status" value="1"/>
</dbReference>
<comment type="similarity">
    <text evidence="2">Belongs to the GLI C2H2-type zinc-finger protein family.</text>
</comment>
<dbReference type="InterPro" id="IPR056436">
    <property type="entry name" value="Znf-C2H2_ZIC1-5/GLI1-3-like"/>
</dbReference>
<keyword evidence="3" id="KW-0217">Developmental protein</keyword>
<dbReference type="InterPro" id="IPR043359">
    <property type="entry name" value="GLI-like"/>
</dbReference>
<evidence type="ECO:0000256" key="2">
    <source>
        <dbReference type="ARBA" id="ARBA00010831"/>
    </source>
</evidence>
<dbReference type="FunFam" id="3.30.160.60:FF:000035">
    <property type="entry name" value="Zinc finger protein ZIC 1"/>
    <property type="match status" value="1"/>
</dbReference>
<evidence type="ECO:0000256" key="8">
    <source>
        <dbReference type="ARBA" id="ARBA00023125"/>
    </source>
</evidence>
<dbReference type="GO" id="GO:0005634">
    <property type="term" value="C:nucleus"/>
    <property type="evidence" value="ECO:0007669"/>
    <property type="project" value="UniProtKB-SubCell"/>
</dbReference>
<feature type="domain" description="C2H2-type" evidence="12">
    <location>
        <begin position="192"/>
        <end position="221"/>
    </location>
</feature>
<comment type="subcellular location">
    <subcellularLocation>
        <location evidence="1">Nucleus</location>
    </subcellularLocation>
</comment>
<evidence type="ECO:0000256" key="7">
    <source>
        <dbReference type="ARBA" id="ARBA00022833"/>
    </source>
</evidence>
<dbReference type="PROSITE" id="PS50157">
    <property type="entry name" value="ZINC_FINGER_C2H2_2"/>
    <property type="match status" value="4"/>
</dbReference>
<dbReference type="GO" id="GO:0000978">
    <property type="term" value="F:RNA polymerase II cis-regulatory region sequence-specific DNA binding"/>
    <property type="evidence" value="ECO:0007669"/>
    <property type="project" value="TreeGrafter"/>
</dbReference>
<dbReference type="InterPro" id="IPR036236">
    <property type="entry name" value="Znf_C2H2_sf"/>
</dbReference>
<evidence type="ECO:0000313" key="13">
    <source>
        <dbReference type="EMBL" id="CAB3267948.1"/>
    </source>
</evidence>
<keyword evidence="6 11" id="KW-0863">Zinc-finger</keyword>
<dbReference type="SMART" id="SM00355">
    <property type="entry name" value="ZnF_C2H2"/>
    <property type="match status" value="5"/>
</dbReference>
<keyword evidence="8" id="KW-0238">DNA-binding</keyword>
<evidence type="ECO:0000256" key="1">
    <source>
        <dbReference type="ARBA" id="ARBA00004123"/>
    </source>
</evidence>
<evidence type="ECO:0000256" key="5">
    <source>
        <dbReference type="ARBA" id="ARBA00022737"/>
    </source>
</evidence>
<dbReference type="FunFam" id="3.30.160.60:FF:000031">
    <property type="entry name" value="GLI family zinc finger 3"/>
    <property type="match status" value="1"/>
</dbReference>
<dbReference type="InterPro" id="IPR013087">
    <property type="entry name" value="Znf_C2H2_type"/>
</dbReference>
<dbReference type="Pfam" id="PF00096">
    <property type="entry name" value="zf-C2H2"/>
    <property type="match status" value="2"/>
</dbReference>
<dbReference type="AlphaFoldDB" id="A0A6F9DY31"/>